<evidence type="ECO:0000256" key="1">
    <source>
        <dbReference type="SAM" id="MobiDB-lite"/>
    </source>
</evidence>
<dbReference type="AlphaFoldDB" id="J9G518"/>
<feature type="compositionally biased region" description="Polar residues" evidence="1">
    <location>
        <begin position="9"/>
        <end position="22"/>
    </location>
</feature>
<organism evidence="2">
    <name type="scientific">gut metagenome</name>
    <dbReference type="NCBI Taxonomy" id="749906"/>
    <lineage>
        <taxon>unclassified sequences</taxon>
        <taxon>metagenomes</taxon>
        <taxon>organismal metagenomes</taxon>
    </lineage>
</organism>
<evidence type="ECO:0000313" key="2">
    <source>
        <dbReference type="EMBL" id="EJX01964.1"/>
    </source>
</evidence>
<feature type="compositionally biased region" description="Polar residues" evidence="1">
    <location>
        <begin position="42"/>
        <end position="60"/>
    </location>
</feature>
<comment type="caution">
    <text evidence="2">The sequence shown here is derived from an EMBL/GenBank/DDBJ whole genome shotgun (WGS) entry which is preliminary data.</text>
</comment>
<feature type="region of interest" description="Disordered" evidence="1">
    <location>
        <begin position="1"/>
        <end position="60"/>
    </location>
</feature>
<name>J9G518_9ZZZZ</name>
<proteinExistence type="predicted"/>
<gene>
    <name evidence="2" type="ORF">EVA_09930</name>
</gene>
<protein>
    <submittedName>
        <fullName evidence="2">Uncharacterized protein</fullName>
    </submittedName>
</protein>
<reference evidence="2" key="1">
    <citation type="journal article" date="2012" name="PLoS ONE">
        <title>Gene sets for utilization of primary and secondary nutrition supplies in the distal gut of endangered iberian lynx.</title>
        <authorList>
            <person name="Alcaide M."/>
            <person name="Messina E."/>
            <person name="Richter M."/>
            <person name="Bargiela R."/>
            <person name="Peplies J."/>
            <person name="Huws S.A."/>
            <person name="Newbold C.J."/>
            <person name="Golyshin P.N."/>
            <person name="Simon M.A."/>
            <person name="Lopez G."/>
            <person name="Yakimov M.M."/>
            <person name="Ferrer M."/>
        </authorList>
    </citation>
    <scope>NUCLEOTIDE SEQUENCE</scope>
</reference>
<feature type="non-terminal residue" evidence="2">
    <location>
        <position position="230"/>
    </location>
</feature>
<dbReference type="EMBL" id="AMCI01002747">
    <property type="protein sequence ID" value="EJX01964.1"/>
    <property type="molecule type" value="Genomic_DNA"/>
</dbReference>
<accession>J9G518</accession>
<sequence>MSSTREQDAQGSEPSTVSSRQQTESDVHIEKPVGVPEEAGSPSKTQPAAPSQAESHLSTEQPAAMVYKEGKIQYPSEETLSELFELPDGIDAEAFYFWSEFLTMGIKGPLESMDQMDEVTAHFFVRNMLEYYRFRKFPGGLLDAPIIYRTDSEGRVDSYTSIPVSDFLDFTTRRFGLDDIQFFQAAIPPEDTVVRFELDQNQILVVPATEWYSSDFKTGHIEIQDSVMTF</sequence>